<dbReference type="EMBL" id="KZ824271">
    <property type="protein sequence ID" value="RAL15619.1"/>
    <property type="molecule type" value="Genomic_DNA"/>
</dbReference>
<keyword evidence="5" id="KW-1185">Reference proteome</keyword>
<proteinExistence type="predicted"/>
<keyword evidence="1" id="KW-0863">Zinc-finger</keyword>
<organism evidence="4 5">
    <name type="scientific">Aspergillus homomorphus (strain CBS 101889)</name>
    <dbReference type="NCBI Taxonomy" id="1450537"/>
    <lineage>
        <taxon>Eukaryota</taxon>
        <taxon>Fungi</taxon>
        <taxon>Dikarya</taxon>
        <taxon>Ascomycota</taxon>
        <taxon>Pezizomycotina</taxon>
        <taxon>Eurotiomycetes</taxon>
        <taxon>Eurotiomycetidae</taxon>
        <taxon>Eurotiales</taxon>
        <taxon>Aspergillaceae</taxon>
        <taxon>Aspergillus</taxon>
        <taxon>Aspergillus subgen. Circumdati</taxon>
    </lineage>
</organism>
<gene>
    <name evidence="4" type="ORF">BO97DRAFT_461349</name>
</gene>
<dbReference type="GeneID" id="37203654"/>
<dbReference type="OrthoDB" id="5387895at2759"/>
<keyword evidence="1" id="KW-0862">Zinc</keyword>
<evidence type="ECO:0000313" key="4">
    <source>
        <dbReference type="EMBL" id="RAL15619.1"/>
    </source>
</evidence>
<feature type="region of interest" description="Disordered" evidence="2">
    <location>
        <begin position="1"/>
        <end position="46"/>
    </location>
</feature>
<dbReference type="InterPro" id="IPR007527">
    <property type="entry name" value="Znf_SWIM"/>
</dbReference>
<protein>
    <recommendedName>
        <fullName evidence="3">SWIM-type domain-containing protein</fullName>
    </recommendedName>
</protein>
<feature type="domain" description="SWIM-type" evidence="3">
    <location>
        <begin position="109"/>
        <end position="144"/>
    </location>
</feature>
<dbReference type="AlphaFoldDB" id="A0A395I746"/>
<evidence type="ECO:0000259" key="3">
    <source>
        <dbReference type="PROSITE" id="PS50966"/>
    </source>
</evidence>
<evidence type="ECO:0000313" key="5">
    <source>
        <dbReference type="Proteomes" id="UP000248961"/>
    </source>
</evidence>
<evidence type="ECO:0000256" key="1">
    <source>
        <dbReference type="PROSITE-ProRule" id="PRU00325"/>
    </source>
</evidence>
<dbReference type="GO" id="GO:0008270">
    <property type="term" value="F:zinc ion binding"/>
    <property type="evidence" value="ECO:0007669"/>
    <property type="project" value="UniProtKB-KW"/>
</dbReference>
<name>A0A395I746_ASPHC</name>
<dbReference type="PROSITE" id="PS50966">
    <property type="entry name" value="ZF_SWIM"/>
    <property type="match status" value="1"/>
</dbReference>
<keyword evidence="1" id="KW-0479">Metal-binding</keyword>
<evidence type="ECO:0000256" key="2">
    <source>
        <dbReference type="SAM" id="MobiDB-lite"/>
    </source>
</evidence>
<sequence>MSTPTRQFRRLSITGDMPTSRPGAEKTHQTEDSDSNDASESESGSSVIHNRGFLDASSIVYGESGVAYDLIGLDIGTKARALVGLTSHFDVLSCRETQTGYEFQFSELPRVLLGAESYTCTCSTFSGRPSVACQHIYWLHDQLHGYLLPGPPTSGIPPSGDGRLPNLGCIRQLLDSKIHTIADEFGWQYTRSEARGGMNRQDMVRDIMSAFDSSILPEDFRPDLVNDDAKQSRTPEQCVVQGDFEATLFRLAVHDDAVYASLCKAMPIGACTAIYFDKAQNKIRNLLADFDRYCMTGHLPAGVEKLDASTVLEEIQGHVNRIRRNLAVRAPHGFDGGSKALITLLENICGRNKDPLEDNDWGRETFHGEDEDQRNLYHQLIGKAKETEDFFILEVLEQLPLHALRRFEDKLKAILRRIEVNRAPKAYVIRLGALVRTVESTEAGTGQKRPSSATATGNSKRTR</sequence>
<dbReference type="RefSeq" id="XP_025554773.1">
    <property type="nucleotide sequence ID" value="XM_025699365.1"/>
</dbReference>
<feature type="region of interest" description="Disordered" evidence="2">
    <location>
        <begin position="440"/>
        <end position="463"/>
    </location>
</feature>
<dbReference type="Proteomes" id="UP000248961">
    <property type="component" value="Unassembled WGS sequence"/>
</dbReference>
<accession>A0A395I746</accession>
<reference evidence="4 5" key="1">
    <citation type="submission" date="2018-02" db="EMBL/GenBank/DDBJ databases">
        <title>The genomes of Aspergillus section Nigri reveals drivers in fungal speciation.</title>
        <authorList>
            <consortium name="DOE Joint Genome Institute"/>
            <person name="Vesth T.C."/>
            <person name="Nybo J."/>
            <person name="Theobald S."/>
            <person name="Brandl J."/>
            <person name="Frisvad J.C."/>
            <person name="Nielsen K.F."/>
            <person name="Lyhne E.K."/>
            <person name="Kogle M.E."/>
            <person name="Kuo A."/>
            <person name="Riley R."/>
            <person name="Clum A."/>
            <person name="Nolan M."/>
            <person name="Lipzen A."/>
            <person name="Salamov A."/>
            <person name="Henrissat B."/>
            <person name="Wiebenga A."/>
            <person name="De vries R.P."/>
            <person name="Grigoriev I.V."/>
            <person name="Mortensen U.H."/>
            <person name="Andersen M.R."/>
            <person name="Baker S.E."/>
        </authorList>
    </citation>
    <scope>NUCLEOTIDE SEQUENCE [LARGE SCALE GENOMIC DNA]</scope>
    <source>
        <strain evidence="4 5">CBS 101889</strain>
    </source>
</reference>
<dbReference type="VEuPathDB" id="FungiDB:BO97DRAFT_461349"/>